<evidence type="ECO:0000259" key="2">
    <source>
        <dbReference type="Pfam" id="PF22518"/>
    </source>
</evidence>
<name>A0A2T3FQW0_9CLOT</name>
<reference evidence="4 5" key="1">
    <citation type="submission" date="2018-03" db="EMBL/GenBank/DDBJ databases">
        <title>Lachnoclostridium SNUG30386 gen.nov., sp.nov., isolated from human faeces.</title>
        <authorList>
            <person name="Seo B."/>
            <person name="Jeon K."/>
            <person name="Ko G."/>
        </authorList>
    </citation>
    <scope>NUCLEOTIDE SEQUENCE [LARGE SCALE GENOMIC DNA]</scope>
    <source>
        <strain evidence="4 5">SNUG30386</strain>
    </source>
</reference>
<sequence length="429" mass="50453">MSLIDDKWRILFDKYRIEREIEKYGRFYITADQIREVKEPRLMTKFDTRESLPRVFGKKISILPVSRGGYVLGEFDLYQDFPEIPSGIKRVTSAKIPDYFESIDLHDIRSEASAINVMSITGILDDFLGEDRMVQTVSGRMGSGNFEFYVSDYQKSELIEKKPLIQVQNSQVEIDGGFENENVFTLIEGKNVVHSNFLIRQLYYPTRLWAGKIHKRIRPVFMVYSNNIFRLLEYEFTDLRYYNSLRLVQERNYSLEEIEITLDDLYDVWTRTKVKPEPPVTFIQADSFYKVISLVERLNENPMTGGEIAQLFGFKERQSDYYFNACRYLGLAEKQTDEDGVKVHITAIGRRLLKLPYRARQLEYVRLILEHPIFHDLFEAALQIGDVPDKEYVAKKMREYQVCGENLIVRRSSSVRAWLYWILTLVNEG</sequence>
<evidence type="ECO:0000313" key="4">
    <source>
        <dbReference type="EMBL" id="PST37641.1"/>
    </source>
</evidence>
<dbReference type="EMBL" id="PYLO01000002">
    <property type="protein sequence ID" value="PST37641.1"/>
    <property type="molecule type" value="Genomic_DNA"/>
</dbReference>
<feature type="domain" description="DUF6997" evidence="2">
    <location>
        <begin position="73"/>
        <end position="254"/>
    </location>
</feature>
<dbReference type="Pfam" id="PF22515">
    <property type="entry name" value="DUF6996"/>
    <property type="match status" value="1"/>
</dbReference>
<dbReference type="InterPro" id="IPR054266">
    <property type="entry name" value="DUF6997"/>
</dbReference>
<protein>
    <submittedName>
        <fullName evidence="4">Uncharacterized protein</fullName>
    </submittedName>
</protein>
<dbReference type="Proteomes" id="UP000241048">
    <property type="component" value="Unassembled WGS sequence"/>
</dbReference>
<gene>
    <name evidence="4" type="ORF">C7U56_07065</name>
</gene>
<dbReference type="RefSeq" id="WP_107000720.1">
    <property type="nucleotide sequence ID" value="NZ_PYLO01000002.1"/>
</dbReference>
<feature type="domain" description="DUF6996" evidence="1">
    <location>
        <begin position="5"/>
        <end position="72"/>
    </location>
</feature>
<dbReference type="Pfam" id="PF22518">
    <property type="entry name" value="DUF6997"/>
    <property type="match status" value="1"/>
</dbReference>
<organism evidence="4 5">
    <name type="scientific">Clostridium fessum</name>
    <dbReference type="NCBI Taxonomy" id="2126740"/>
    <lineage>
        <taxon>Bacteria</taxon>
        <taxon>Bacillati</taxon>
        <taxon>Bacillota</taxon>
        <taxon>Clostridia</taxon>
        <taxon>Eubacteriales</taxon>
        <taxon>Clostridiaceae</taxon>
        <taxon>Clostridium</taxon>
    </lineage>
</organism>
<evidence type="ECO:0000259" key="3">
    <source>
        <dbReference type="Pfam" id="PF23871"/>
    </source>
</evidence>
<keyword evidence="5" id="KW-1185">Reference proteome</keyword>
<comment type="caution">
    <text evidence="4">The sequence shown here is derived from an EMBL/GenBank/DDBJ whole genome shotgun (WGS) entry which is preliminary data.</text>
</comment>
<dbReference type="InterPro" id="IPR055650">
    <property type="entry name" value="DUF7226"/>
</dbReference>
<proteinExistence type="predicted"/>
<feature type="domain" description="DUF7226" evidence="3">
    <location>
        <begin position="290"/>
        <end position="426"/>
    </location>
</feature>
<dbReference type="InterPro" id="IPR054265">
    <property type="entry name" value="DUF6996"/>
</dbReference>
<evidence type="ECO:0000259" key="1">
    <source>
        <dbReference type="Pfam" id="PF22515"/>
    </source>
</evidence>
<evidence type="ECO:0000313" key="5">
    <source>
        <dbReference type="Proteomes" id="UP000241048"/>
    </source>
</evidence>
<dbReference type="AlphaFoldDB" id="A0A2T3FQW0"/>
<dbReference type="Pfam" id="PF23871">
    <property type="entry name" value="DUF7226"/>
    <property type="match status" value="1"/>
</dbReference>
<accession>A0A2T3FQW0</accession>